<dbReference type="InterPro" id="IPR008964">
    <property type="entry name" value="Invasin/intimin_cell_adhesion"/>
</dbReference>
<dbReference type="EMBL" id="FOJY01000004">
    <property type="protein sequence ID" value="SFA86799.1"/>
    <property type="molecule type" value="Genomic_DNA"/>
</dbReference>
<accession>A0A1I0WDH5</accession>
<dbReference type="AlphaFoldDB" id="A0A1I0WDH5"/>
<organism evidence="2 3">
    <name type="scientific">Acetitomaculum ruminis DSM 5522</name>
    <dbReference type="NCBI Taxonomy" id="1120918"/>
    <lineage>
        <taxon>Bacteria</taxon>
        <taxon>Bacillati</taxon>
        <taxon>Bacillota</taxon>
        <taxon>Clostridia</taxon>
        <taxon>Lachnospirales</taxon>
        <taxon>Lachnospiraceae</taxon>
        <taxon>Acetitomaculum</taxon>
    </lineage>
</organism>
<dbReference type="Pfam" id="PF02368">
    <property type="entry name" value="Big_2"/>
    <property type="match status" value="1"/>
</dbReference>
<evidence type="ECO:0000313" key="3">
    <source>
        <dbReference type="Proteomes" id="UP000198838"/>
    </source>
</evidence>
<dbReference type="RefSeq" id="WP_092870690.1">
    <property type="nucleotide sequence ID" value="NZ_FOJY01000004.1"/>
</dbReference>
<evidence type="ECO:0000313" key="2">
    <source>
        <dbReference type="EMBL" id="SFA86799.1"/>
    </source>
</evidence>
<feature type="domain" description="BIG2" evidence="1">
    <location>
        <begin position="709"/>
        <end position="792"/>
    </location>
</feature>
<gene>
    <name evidence="2" type="ORF">SAMN05216249_10418</name>
</gene>
<reference evidence="2 3" key="1">
    <citation type="submission" date="2016-10" db="EMBL/GenBank/DDBJ databases">
        <authorList>
            <person name="de Groot N.N."/>
        </authorList>
    </citation>
    <scope>NUCLEOTIDE SEQUENCE [LARGE SCALE GENOMIC DNA]</scope>
    <source>
        <strain evidence="2 3">DSM 5522</strain>
    </source>
</reference>
<dbReference type="SUPFAM" id="SSF49373">
    <property type="entry name" value="Invasin/intimin cell-adhesion fragments"/>
    <property type="match status" value="1"/>
</dbReference>
<sequence length="795" mass="87059">MKNKTLALLLSFIIIFSLFFEVSCQLVYAMDKGDGTKENPYKISDYYDLQEFAKIVNGDHDTIPQNNAACGILTNDIDAKIDNWIPIGDYKKAQNKYKGIFDGNNKVIKGLQSSYNKDYYYIGLFGYIATEGILKNVSLKNSDIHGCTYVGNLAGWNEGIIYNCNNSGKNTSDYSFRNITGVSTRGYASGGITGKNLGKIISCSNKGTVISKSINSGGLTGENQGIISDSYNFSLVSGIDECGGVSGSNYGSIVNCYNNGPIEFDINAINTKIGGISGINYGELTKCYNTGVVDGYNNTGGIAGFNIKGIISYCLNTQNVSGTDENIGGITGCNDKGTITYCYNTKDITGEKYVGGISADNTGSIKFSYNRGNIYATVNYNAGIAAFNNGDISNSYNTGTISGNDSGGLVAANHGLLINSYNCGAVSGNSAGGLINLNTGTAQNLYYDSTILSPSSAIIYNSGNTKKVTSLTTKEMTGKNCKVYKSWENFEDNWALTDSYPVLKALTHKLEKIHAKAASCTEDGNNEYYVCSYCGKYYKDEEATCEIQKDDFVLKATGHQWDKGIITKKATEKSTGIKTYTCSLCNAKRTEIIKKLSPSTTTNILFANAKTSGETGLIIKWNKIKNASGYEIYLEKYQNKKKNKTYKKVKAIRGNKNFSWKAKSLKKHTPYMIYVKAYITKKGKKKYLQSSPRIFVFTGDSYQNYTNAKSITFKKSKLSLKKGKTFKIKAQINKVKKNKKLMPDTYVASIRYLSSNKKIASVDKKGKIIAKDKGTCYIYIYSHNGITSKVKVTVK</sequence>
<protein>
    <submittedName>
        <fullName evidence="2">Ig-like domain (Group 2)</fullName>
    </submittedName>
</protein>
<dbReference type="STRING" id="1120918.SAMN05216249_10418"/>
<keyword evidence="3" id="KW-1185">Reference proteome</keyword>
<dbReference type="Gene3D" id="2.60.40.1080">
    <property type="match status" value="1"/>
</dbReference>
<dbReference type="InterPro" id="IPR013783">
    <property type="entry name" value="Ig-like_fold"/>
</dbReference>
<proteinExistence type="predicted"/>
<dbReference type="Gene3D" id="2.60.40.10">
    <property type="entry name" value="Immunoglobulins"/>
    <property type="match status" value="1"/>
</dbReference>
<dbReference type="Gene3D" id="2.160.20.110">
    <property type="match status" value="2"/>
</dbReference>
<name>A0A1I0WDH5_9FIRM</name>
<dbReference type="Proteomes" id="UP000198838">
    <property type="component" value="Unassembled WGS sequence"/>
</dbReference>
<evidence type="ECO:0000259" key="1">
    <source>
        <dbReference type="Pfam" id="PF02368"/>
    </source>
</evidence>
<dbReference type="InterPro" id="IPR003343">
    <property type="entry name" value="Big_2"/>
</dbReference>
<dbReference type="OrthoDB" id="1744393at2"/>